<dbReference type="Proteomes" id="UP000759443">
    <property type="component" value="Unassembled WGS sequence"/>
</dbReference>
<accession>A0ABS4E2H0</accession>
<sequence length="155" mass="17190">MRTVSDIEIRSLKASTEAAYTLGGGVTAFPLMTRVNVSTLSKYASFNDEYAEKLIPIDVAIEADRRAKSPVILSAMAQVLSYQLVPLASRAQLAAELSESDALLIMDEATDLWRLARAAFADGRIDGFERRELLRKLRQLMRAVHFVIDKLSEEG</sequence>
<organism evidence="1 2">
    <name type="scientific">Rhizobium halophytocola</name>
    <dbReference type="NCBI Taxonomy" id="735519"/>
    <lineage>
        <taxon>Bacteria</taxon>
        <taxon>Pseudomonadati</taxon>
        <taxon>Pseudomonadota</taxon>
        <taxon>Alphaproteobacteria</taxon>
        <taxon>Hyphomicrobiales</taxon>
        <taxon>Rhizobiaceae</taxon>
        <taxon>Rhizobium/Agrobacterium group</taxon>
        <taxon>Rhizobium</taxon>
    </lineage>
</organism>
<dbReference type="EMBL" id="JAGGJU010000010">
    <property type="protein sequence ID" value="MBP1852140.1"/>
    <property type="molecule type" value="Genomic_DNA"/>
</dbReference>
<evidence type="ECO:0000313" key="1">
    <source>
        <dbReference type="EMBL" id="MBP1852140.1"/>
    </source>
</evidence>
<name>A0ABS4E2H0_9HYPH</name>
<gene>
    <name evidence="1" type="ORF">J2Z17_003595</name>
</gene>
<keyword evidence="2" id="KW-1185">Reference proteome</keyword>
<reference evidence="1 2" key="1">
    <citation type="submission" date="2021-03" db="EMBL/GenBank/DDBJ databases">
        <title>Genomic Encyclopedia of Type Strains, Phase IV (KMG-IV): sequencing the most valuable type-strain genomes for metagenomic binning, comparative biology and taxonomic classification.</title>
        <authorList>
            <person name="Goeker M."/>
        </authorList>
    </citation>
    <scope>NUCLEOTIDE SEQUENCE [LARGE SCALE GENOMIC DNA]</scope>
    <source>
        <strain evidence="1 2">DSM 21600</strain>
    </source>
</reference>
<protein>
    <submittedName>
        <fullName evidence="1">Uncharacterized protein</fullName>
    </submittedName>
</protein>
<comment type="caution">
    <text evidence="1">The sequence shown here is derived from an EMBL/GenBank/DDBJ whole genome shotgun (WGS) entry which is preliminary data.</text>
</comment>
<dbReference type="RefSeq" id="WP_209946987.1">
    <property type="nucleotide sequence ID" value="NZ_JAGGJU010000010.1"/>
</dbReference>
<evidence type="ECO:0000313" key="2">
    <source>
        <dbReference type="Proteomes" id="UP000759443"/>
    </source>
</evidence>
<proteinExistence type="predicted"/>